<gene>
    <name evidence="7" type="primary">nae1</name>
    <name evidence="7" type="ORF">PPL_01730</name>
</gene>
<dbReference type="InterPro" id="IPR000594">
    <property type="entry name" value="ThiF_NAD_FAD-bd"/>
</dbReference>
<dbReference type="AlphaFoldDB" id="D3B0B4"/>
<dbReference type="Pfam" id="PF00899">
    <property type="entry name" value="ThiF"/>
    <property type="match status" value="1"/>
</dbReference>
<feature type="domain" description="THIF-type NAD/FAD binding fold" evidence="6">
    <location>
        <begin position="7"/>
        <end position="510"/>
    </location>
</feature>
<dbReference type="GO" id="GO:0005737">
    <property type="term" value="C:cytoplasm"/>
    <property type="evidence" value="ECO:0007669"/>
    <property type="project" value="TreeGrafter"/>
</dbReference>
<evidence type="ECO:0000256" key="4">
    <source>
        <dbReference type="ARBA" id="ARBA00022786"/>
    </source>
</evidence>
<dbReference type="EMBL" id="ADBJ01000008">
    <property type="protein sequence ID" value="EFA84738.1"/>
    <property type="molecule type" value="Genomic_DNA"/>
</dbReference>
<dbReference type="InterPro" id="IPR045886">
    <property type="entry name" value="ThiF/MoeB/HesA"/>
</dbReference>
<dbReference type="UniPathway" id="UPA00885"/>
<dbReference type="InParanoid" id="D3B0B4"/>
<organism evidence="7 8">
    <name type="scientific">Heterostelium pallidum (strain ATCC 26659 / Pp 5 / PN500)</name>
    <name type="common">Cellular slime mold</name>
    <name type="synonym">Polysphondylium pallidum</name>
    <dbReference type="NCBI Taxonomy" id="670386"/>
    <lineage>
        <taxon>Eukaryota</taxon>
        <taxon>Amoebozoa</taxon>
        <taxon>Evosea</taxon>
        <taxon>Eumycetozoa</taxon>
        <taxon>Dictyostelia</taxon>
        <taxon>Acytosteliales</taxon>
        <taxon>Acytosteliaceae</taxon>
        <taxon>Heterostelium</taxon>
    </lineage>
</organism>
<evidence type="ECO:0000256" key="5">
    <source>
        <dbReference type="PIRNR" id="PIRNR039099"/>
    </source>
</evidence>
<dbReference type="InterPro" id="IPR035985">
    <property type="entry name" value="Ubiquitin-activating_enz"/>
</dbReference>
<dbReference type="InterPro" id="IPR030667">
    <property type="entry name" value="APP-BP1"/>
</dbReference>
<accession>D3B0B4</accession>
<sequence>MTDTEKYDRQLRLWGEEGQARLEKSHICLINGTATGTETLKNLVLPGIGGFTVVDGNKVSASDLGNNFFLDKSCLGLSRALKVCEFLRELNDRVKGSSCEEDPVHLINEKISFFKEFDLVIANRLPEAALTTLSQYLWEHNIPLVVVVSYGYIGYLRLVVPEHQIVESKPDTPLDDLRIYNPFKELEEMADQLDLKSLNSQQHGHVPYITLMVHLLKKWKVDSNGGKMPSTRDEKESFKKFFISNANSFQDEENFQEGVKGIWKVLQPYSVPSDIVAIMNDPKAANLSSTSDDYWVMVAALKKFHETHQVLPLQGTIPDITADTISYINLQKIYHEKASADLDEFTSIVNSLVSSVGKTLIPSEMIKKFCKNVRFLNLVRYRSLVDEFTPATARSAYMISELEQPDSNLVFYIVLRAVEKFNNIYNRYPGFNDEEVDADIPLLKSCVTSLLNDLSIPTTLVKDDYITEIARYGHCELHNIASLMGGVTSQEVIKLITHQYVPLDNTFIFNGINSTANPYKL</sequence>
<reference evidence="7 8" key="1">
    <citation type="journal article" date="2011" name="Genome Res.">
        <title>Phylogeny-wide analysis of social amoeba genomes highlights ancient origins for complex intercellular communication.</title>
        <authorList>
            <person name="Heidel A.J."/>
            <person name="Lawal H.M."/>
            <person name="Felder M."/>
            <person name="Schilde C."/>
            <person name="Helps N.R."/>
            <person name="Tunggal B."/>
            <person name="Rivero F."/>
            <person name="John U."/>
            <person name="Schleicher M."/>
            <person name="Eichinger L."/>
            <person name="Platzer M."/>
            <person name="Noegel A.A."/>
            <person name="Schaap P."/>
            <person name="Gloeckner G."/>
        </authorList>
    </citation>
    <scope>NUCLEOTIDE SEQUENCE [LARGE SCALE GENOMIC DNA]</scope>
    <source>
        <strain evidence="8">ATCC 26659 / Pp 5 / PN500</strain>
    </source>
</reference>
<keyword evidence="8" id="KW-1185">Reference proteome</keyword>
<comment type="pathway">
    <text evidence="1 5">Protein modification; protein neddylation.</text>
</comment>
<dbReference type="FunFam" id="3.40.50.720:FF:000475">
    <property type="entry name" value="NEDD8-activating enzyme E1 regulatory subunit"/>
    <property type="match status" value="1"/>
</dbReference>
<dbReference type="RefSeq" id="XP_020436850.1">
    <property type="nucleotide sequence ID" value="XM_020572733.1"/>
</dbReference>
<comment type="similarity">
    <text evidence="2 5">Belongs to the ubiquitin-activating E1 family. ULA1 subfamily.</text>
</comment>
<evidence type="ECO:0000256" key="2">
    <source>
        <dbReference type="ARBA" id="ARBA00006868"/>
    </source>
</evidence>
<dbReference type="OMA" id="KLITHQY"/>
<protein>
    <recommendedName>
        <fullName evidence="3 5">NEDD8-activating enzyme E1 regulatory subunit</fullName>
    </recommendedName>
</protein>
<proteinExistence type="inferred from homology"/>
<name>D3B0B4_HETP5</name>
<dbReference type="Gene3D" id="3.40.50.720">
    <property type="entry name" value="NAD(P)-binding Rossmann-like Domain"/>
    <property type="match status" value="2"/>
</dbReference>
<dbReference type="GO" id="GO:0019781">
    <property type="term" value="F:NEDD8 activating enzyme activity"/>
    <property type="evidence" value="ECO:0007669"/>
    <property type="project" value="UniProtKB-UniRule"/>
</dbReference>
<dbReference type="SUPFAM" id="SSF69572">
    <property type="entry name" value="Activating enzymes of the ubiquitin-like proteins"/>
    <property type="match status" value="1"/>
</dbReference>
<dbReference type="GeneID" id="31357258"/>
<dbReference type="STRING" id="670386.D3B0B4"/>
<dbReference type="FunCoup" id="D3B0B4">
    <property type="interactions" value="971"/>
</dbReference>
<dbReference type="PANTHER" id="PTHR10953:SF29">
    <property type="entry name" value="NEDD8-ACTIVATING ENZYME E1 REGULATORY SUBUNIT"/>
    <property type="match status" value="1"/>
</dbReference>
<evidence type="ECO:0000313" key="7">
    <source>
        <dbReference type="EMBL" id="EFA84738.1"/>
    </source>
</evidence>
<dbReference type="GO" id="GO:0045116">
    <property type="term" value="P:protein neddylation"/>
    <property type="evidence" value="ECO:0007669"/>
    <property type="project" value="UniProtKB-UniRule"/>
</dbReference>
<evidence type="ECO:0000259" key="6">
    <source>
        <dbReference type="Pfam" id="PF00899"/>
    </source>
</evidence>
<dbReference type="Proteomes" id="UP000001396">
    <property type="component" value="Unassembled WGS sequence"/>
</dbReference>
<comment type="caution">
    <text evidence="7">The sequence shown here is derived from an EMBL/GenBank/DDBJ whole genome shotgun (WGS) entry which is preliminary data.</text>
</comment>
<evidence type="ECO:0000256" key="3">
    <source>
        <dbReference type="ARBA" id="ARBA00015407"/>
    </source>
</evidence>
<dbReference type="PIRSF" id="PIRSF039099">
    <property type="entry name" value="APP-BP1"/>
    <property type="match status" value="1"/>
</dbReference>
<dbReference type="PANTHER" id="PTHR10953">
    <property type="entry name" value="UBIQUITIN-ACTIVATING ENZYME E1"/>
    <property type="match status" value="1"/>
</dbReference>
<evidence type="ECO:0000256" key="1">
    <source>
        <dbReference type="ARBA" id="ARBA00005032"/>
    </source>
</evidence>
<evidence type="ECO:0000313" key="8">
    <source>
        <dbReference type="Proteomes" id="UP000001396"/>
    </source>
</evidence>
<dbReference type="CDD" id="cd01493">
    <property type="entry name" value="APPBP1_RUB"/>
    <property type="match status" value="1"/>
</dbReference>
<keyword evidence="4 5" id="KW-0833">Ubl conjugation pathway</keyword>